<dbReference type="InterPro" id="IPR017871">
    <property type="entry name" value="ABC_transporter-like_CS"/>
</dbReference>
<dbReference type="CDD" id="cd03221">
    <property type="entry name" value="ABCF_EF-3"/>
    <property type="match status" value="1"/>
</dbReference>
<protein>
    <submittedName>
        <fullName evidence="6">ABC transporter ATP-binding protein</fullName>
    </submittedName>
</protein>
<dbReference type="InterPro" id="IPR003593">
    <property type="entry name" value="AAA+_ATPase"/>
</dbReference>
<dbReference type="PANTHER" id="PTHR19211">
    <property type="entry name" value="ATP-BINDING TRANSPORT PROTEIN-RELATED"/>
    <property type="match status" value="1"/>
</dbReference>
<comment type="caution">
    <text evidence="6">The sequence shown here is derived from an EMBL/GenBank/DDBJ whole genome shotgun (WGS) entry which is preliminary data.</text>
</comment>
<keyword evidence="2" id="KW-0547">Nucleotide-binding</keyword>
<evidence type="ECO:0000256" key="4">
    <source>
        <dbReference type="SAM" id="MobiDB-lite"/>
    </source>
</evidence>
<evidence type="ECO:0000256" key="3">
    <source>
        <dbReference type="ARBA" id="ARBA00022840"/>
    </source>
</evidence>
<dbReference type="SMART" id="SM00382">
    <property type="entry name" value="AAA"/>
    <property type="match status" value="2"/>
</dbReference>
<feature type="domain" description="ABC transporter" evidence="5">
    <location>
        <begin position="380"/>
        <end position="580"/>
    </location>
</feature>
<keyword evidence="1" id="KW-0677">Repeat</keyword>
<dbReference type="GO" id="GO:0005524">
    <property type="term" value="F:ATP binding"/>
    <property type="evidence" value="ECO:0007669"/>
    <property type="project" value="UniProtKB-KW"/>
</dbReference>
<keyword evidence="3 6" id="KW-0067">ATP-binding</keyword>
<accession>A0ABQ6ILH8</accession>
<evidence type="ECO:0000259" key="5">
    <source>
        <dbReference type="PROSITE" id="PS50893"/>
    </source>
</evidence>
<dbReference type="InterPro" id="IPR003439">
    <property type="entry name" value="ABC_transporter-like_ATP-bd"/>
</dbReference>
<evidence type="ECO:0000313" key="6">
    <source>
        <dbReference type="EMBL" id="GMA38053.1"/>
    </source>
</evidence>
<evidence type="ECO:0000256" key="2">
    <source>
        <dbReference type="ARBA" id="ARBA00022741"/>
    </source>
</evidence>
<feature type="domain" description="ABC transporter" evidence="5">
    <location>
        <begin position="11"/>
        <end position="284"/>
    </location>
</feature>
<proteinExistence type="predicted"/>
<dbReference type="EMBL" id="BSUO01000001">
    <property type="protein sequence ID" value="GMA38053.1"/>
    <property type="molecule type" value="Genomic_DNA"/>
</dbReference>
<dbReference type="PANTHER" id="PTHR19211:SF14">
    <property type="entry name" value="ATP-BINDING CASSETTE SUB-FAMILY F MEMBER 1"/>
    <property type="match status" value="1"/>
</dbReference>
<dbReference type="PROSITE" id="PS50893">
    <property type="entry name" value="ABC_TRANSPORTER_2"/>
    <property type="match status" value="2"/>
</dbReference>
<organism evidence="6 7">
    <name type="scientific">Mobilicoccus caccae</name>
    <dbReference type="NCBI Taxonomy" id="1859295"/>
    <lineage>
        <taxon>Bacteria</taxon>
        <taxon>Bacillati</taxon>
        <taxon>Actinomycetota</taxon>
        <taxon>Actinomycetes</taxon>
        <taxon>Micrococcales</taxon>
        <taxon>Dermatophilaceae</taxon>
        <taxon>Mobilicoccus</taxon>
    </lineage>
</organism>
<reference evidence="7" key="1">
    <citation type="journal article" date="2019" name="Int. J. Syst. Evol. Microbiol.">
        <title>The Global Catalogue of Microorganisms (GCM) 10K type strain sequencing project: providing services to taxonomists for standard genome sequencing and annotation.</title>
        <authorList>
            <consortium name="The Broad Institute Genomics Platform"/>
            <consortium name="The Broad Institute Genome Sequencing Center for Infectious Disease"/>
            <person name="Wu L."/>
            <person name="Ma J."/>
        </authorList>
    </citation>
    <scope>NUCLEOTIDE SEQUENCE [LARGE SCALE GENOMIC DNA]</scope>
    <source>
        <strain evidence="7">NBRC 113072</strain>
    </source>
</reference>
<dbReference type="SUPFAM" id="SSF52540">
    <property type="entry name" value="P-loop containing nucleoside triphosphate hydrolases"/>
    <property type="match status" value="2"/>
</dbReference>
<sequence>MTRPSSLPRAHRVCEIRGATVRYADHIVLREVDLVVGPSERVAVVGDNGSGKSTLLRAVAGAVPLAAGDRRVELPDGLVLAEQNPLFEPGASVADALDVLLVDLRRLESDVQEAADAVARGASDDRSDEAAPHDPDAQPGEAALLARLSSAMDRFEARDGYGLDQRLDSGLDQLGLGGLDRTRSVAELSGGERARLALAAALVSQAELLLLDEPTNDLDDAGIAWLEDRVAAHRGAIVVVTHDRAFLDRFATDIVCVQDAGLRRYGDGYDGYLTARAAERRRLATEYAAWRADVERNEALIEATSFRAAAIPRKQEKAAFGHGSFRLRSRDHGASSRIKIAKERVRRLTDDPAPRPADPLRFTAGFAPHVRDRDTDAPLIRAEGVRLGATAGPRLRLDSLTLEVGERWLVTGTNGAGKTTLLRVLAGELTPQSGTLERREGLRVAWLRQDLSAGSARSLLHTYAQALDVYPEDAAEPLLALGLFGAEDLERPVSLLSVGQRRRLELAVALTGVSDVLLLDEPTNHLAPELVEQLEDALEGYPGTVVTVTHDRRWRDRAQAGGHLRRLHVSPEGRVTRVEA</sequence>
<feature type="compositionally biased region" description="Basic and acidic residues" evidence="4">
    <location>
        <begin position="122"/>
        <end position="136"/>
    </location>
</feature>
<keyword evidence="7" id="KW-1185">Reference proteome</keyword>
<dbReference type="Pfam" id="PF00005">
    <property type="entry name" value="ABC_tran"/>
    <property type="match status" value="2"/>
</dbReference>
<dbReference type="RefSeq" id="WP_284302155.1">
    <property type="nucleotide sequence ID" value="NZ_BSUO01000001.1"/>
</dbReference>
<gene>
    <name evidence="6" type="ORF">GCM10025883_00980</name>
</gene>
<dbReference type="Gene3D" id="3.40.50.300">
    <property type="entry name" value="P-loop containing nucleotide triphosphate hydrolases"/>
    <property type="match status" value="2"/>
</dbReference>
<evidence type="ECO:0000313" key="7">
    <source>
        <dbReference type="Proteomes" id="UP001157126"/>
    </source>
</evidence>
<dbReference type="InterPro" id="IPR027417">
    <property type="entry name" value="P-loop_NTPase"/>
</dbReference>
<dbReference type="InterPro" id="IPR050611">
    <property type="entry name" value="ABCF"/>
</dbReference>
<name>A0ABQ6ILH8_9MICO</name>
<dbReference type="PROSITE" id="PS00211">
    <property type="entry name" value="ABC_TRANSPORTER_1"/>
    <property type="match status" value="2"/>
</dbReference>
<feature type="region of interest" description="Disordered" evidence="4">
    <location>
        <begin position="117"/>
        <end position="139"/>
    </location>
</feature>
<evidence type="ECO:0000256" key="1">
    <source>
        <dbReference type="ARBA" id="ARBA00022737"/>
    </source>
</evidence>
<dbReference type="Proteomes" id="UP001157126">
    <property type="component" value="Unassembled WGS sequence"/>
</dbReference>